<dbReference type="Proteomes" id="UP000241890">
    <property type="component" value="Unassembled WGS sequence"/>
</dbReference>
<name>A0A2R5GU59_9STRA</name>
<keyword evidence="3" id="KW-1185">Reference proteome</keyword>
<sequence length="180" mass="19700">MNELFEKFSAKLKEPALRDTRRKFKATAVPMRDTAAFPIAGQAEGGHPHVLQKNAMSKRIMSLTGQPAFTPLKIIMALTLTAAAAKVFVIDSCKPQASFDKRDRKAIDYIENSKTAAMARRYTNSAMYKGPFNKSEGRADVLGMVPSDAQLESSRLPSDYSHEGEEASVRAARGQASDAM</sequence>
<reference evidence="2 3" key="1">
    <citation type="submission" date="2017-12" db="EMBL/GenBank/DDBJ databases">
        <title>Sequencing, de novo assembly and annotation of complete genome of a new Thraustochytrid species, strain FCC1311.</title>
        <authorList>
            <person name="Sedici K."/>
            <person name="Godart F."/>
            <person name="Aiese Cigliano R."/>
            <person name="Sanseverino W."/>
            <person name="Barakat M."/>
            <person name="Ortet P."/>
            <person name="Marechal E."/>
            <person name="Cagnac O."/>
            <person name="Amato A."/>
        </authorList>
    </citation>
    <scope>NUCLEOTIDE SEQUENCE [LARGE SCALE GENOMIC DNA]</scope>
</reference>
<evidence type="ECO:0000313" key="3">
    <source>
        <dbReference type="Proteomes" id="UP000241890"/>
    </source>
</evidence>
<accession>A0A2R5GU59</accession>
<dbReference type="AlphaFoldDB" id="A0A2R5GU59"/>
<evidence type="ECO:0000256" key="1">
    <source>
        <dbReference type="SAM" id="MobiDB-lite"/>
    </source>
</evidence>
<evidence type="ECO:0000313" key="2">
    <source>
        <dbReference type="EMBL" id="GBG34406.1"/>
    </source>
</evidence>
<protein>
    <submittedName>
        <fullName evidence="2">Uncharacterized protein</fullName>
    </submittedName>
</protein>
<dbReference type="InParanoid" id="A0A2R5GU59"/>
<gene>
    <name evidence="2" type="ORF">FCC1311_106302</name>
</gene>
<comment type="caution">
    <text evidence="2">The sequence shown here is derived from an EMBL/GenBank/DDBJ whole genome shotgun (WGS) entry which is preliminary data.</text>
</comment>
<organism evidence="2 3">
    <name type="scientific">Hondaea fermentalgiana</name>
    <dbReference type="NCBI Taxonomy" id="2315210"/>
    <lineage>
        <taxon>Eukaryota</taxon>
        <taxon>Sar</taxon>
        <taxon>Stramenopiles</taxon>
        <taxon>Bigyra</taxon>
        <taxon>Labyrinthulomycetes</taxon>
        <taxon>Thraustochytrida</taxon>
        <taxon>Thraustochytriidae</taxon>
        <taxon>Hondaea</taxon>
    </lineage>
</organism>
<proteinExistence type="predicted"/>
<feature type="region of interest" description="Disordered" evidence="1">
    <location>
        <begin position="137"/>
        <end position="180"/>
    </location>
</feature>
<dbReference type="EMBL" id="BEYU01000193">
    <property type="protein sequence ID" value="GBG34406.1"/>
    <property type="molecule type" value="Genomic_DNA"/>
</dbReference>